<evidence type="ECO:0000313" key="2">
    <source>
        <dbReference type="Proteomes" id="UP001186974"/>
    </source>
</evidence>
<proteinExistence type="predicted"/>
<gene>
    <name evidence="1" type="ORF">LTS18_008623</name>
</gene>
<accession>A0ACC3D1D2</accession>
<comment type="caution">
    <text evidence="1">The sequence shown here is derived from an EMBL/GenBank/DDBJ whole genome shotgun (WGS) entry which is preliminary data.</text>
</comment>
<feature type="non-terminal residue" evidence="1">
    <location>
        <position position="1"/>
    </location>
</feature>
<dbReference type="EMBL" id="JAWDJW010008601">
    <property type="protein sequence ID" value="KAK3060398.1"/>
    <property type="molecule type" value="Genomic_DNA"/>
</dbReference>
<keyword evidence="2" id="KW-1185">Reference proteome</keyword>
<name>A0ACC3D1D2_9PEZI</name>
<reference evidence="1" key="1">
    <citation type="submission" date="2024-09" db="EMBL/GenBank/DDBJ databases">
        <title>Black Yeasts Isolated from many extreme environments.</title>
        <authorList>
            <person name="Coleine C."/>
            <person name="Stajich J.E."/>
            <person name="Selbmann L."/>
        </authorList>
    </citation>
    <scope>NUCLEOTIDE SEQUENCE</scope>
    <source>
        <strain evidence="1">CCFEE 5737</strain>
    </source>
</reference>
<organism evidence="1 2">
    <name type="scientific">Coniosporium uncinatum</name>
    <dbReference type="NCBI Taxonomy" id="93489"/>
    <lineage>
        <taxon>Eukaryota</taxon>
        <taxon>Fungi</taxon>
        <taxon>Dikarya</taxon>
        <taxon>Ascomycota</taxon>
        <taxon>Pezizomycotina</taxon>
        <taxon>Dothideomycetes</taxon>
        <taxon>Dothideomycetes incertae sedis</taxon>
        <taxon>Coniosporium</taxon>
    </lineage>
</organism>
<protein>
    <submittedName>
        <fullName evidence="1">Uncharacterized protein</fullName>
    </submittedName>
</protein>
<evidence type="ECO:0000313" key="1">
    <source>
        <dbReference type="EMBL" id="KAK3060398.1"/>
    </source>
</evidence>
<dbReference type="Proteomes" id="UP001186974">
    <property type="component" value="Unassembled WGS sequence"/>
</dbReference>
<sequence>PIDSALLTRFTKLTGREPHRFLRRGIFHYHRDFNEMLDCYENGDRFFIYTGRGPSTGSMHLGHTVPFEFTRYLQEAPDVPVVIMLSDGEKALRSGGSASDFSDAAAYARENIKDVVALGFDVSRTFIYTNSGYVGGQLGSYPHAGSRFRANERSFARFVSVHAVQAAFGFDDSTSLGYTAYPIRQCAGALAGSYPEVFGVDPAAAQPSAEMAKMRCLVPMGIDQDPFFRLLRRNVGRMGVEKPALLHADFLPGLQGACAGEGGGEEGKMSASKPNPVIFLTDTEKVVERKVKRYAYSGGRETLEEHRMYGGDTDVDVAYQFLRVFEEDDERLEEVREGYQAGRLLSGELKKICVRVLQEYVRGFQERRKRVTEEAVAEFMRPRRLGGNVHCGNEFKGYEERE</sequence>